<keyword evidence="1" id="KW-0812">Transmembrane</keyword>
<name>A0A0A8HVJ7_CAMLA</name>
<sequence>MGLLKKIYIAWGMFWGIIFLFSSLYAYFSDIEFFGDMLKIAFFIYSYPLLPYISYLTLQETIKSKNIFLYFSLFFFIFLYFSLFFFISGGFFNYVIILGIYTILFLIISIKFRKELSYYFSLLFCIFLYIFLYLFIFYMDLKNE</sequence>
<keyword evidence="1" id="KW-0472">Membrane</keyword>
<dbReference type="AlphaFoldDB" id="A0A0A8HVJ7"/>
<feature type="transmembrane region" description="Helical" evidence="1">
    <location>
        <begin position="91"/>
        <end position="110"/>
    </location>
</feature>
<reference evidence="2 3" key="1">
    <citation type="journal article" date="2014" name="Genome Biol. Evol.">
        <title>Comparative Genomics of the Campylobacter lari Group.</title>
        <authorList>
            <person name="Miller W.G."/>
            <person name="Yee E."/>
            <person name="Chapman M.H."/>
            <person name="Smith T.P."/>
            <person name="Bono J.L."/>
            <person name="Huynh S."/>
            <person name="Parker C.T."/>
            <person name="Vandamme P."/>
            <person name="Luong K."/>
            <person name="Korlach J."/>
        </authorList>
    </citation>
    <scope>NUCLEOTIDE SEQUENCE [LARGE SCALE GENOMIC DNA]</scope>
    <source>
        <strain evidence="3">RM3659</strain>
    </source>
</reference>
<evidence type="ECO:0000256" key="1">
    <source>
        <dbReference type="SAM" id="Phobius"/>
    </source>
</evidence>
<dbReference type="EMBL" id="CP007775">
    <property type="protein sequence ID" value="AJD01827.1"/>
    <property type="molecule type" value="Genomic_DNA"/>
</dbReference>
<feature type="transmembrane region" description="Helical" evidence="1">
    <location>
        <begin position="40"/>
        <end position="58"/>
    </location>
</feature>
<protein>
    <submittedName>
        <fullName evidence="2">Uncharacterized protein</fullName>
    </submittedName>
</protein>
<proteinExistence type="predicted"/>
<organism evidence="2 3">
    <name type="scientific">Campylobacter lari NCTC 11845</name>
    <dbReference type="NCBI Taxonomy" id="1388749"/>
    <lineage>
        <taxon>Bacteria</taxon>
        <taxon>Pseudomonadati</taxon>
        <taxon>Campylobacterota</taxon>
        <taxon>Epsilonproteobacteria</taxon>
        <taxon>Campylobacterales</taxon>
        <taxon>Campylobacteraceae</taxon>
        <taxon>Campylobacter</taxon>
    </lineage>
</organism>
<keyword evidence="1" id="KW-1133">Transmembrane helix</keyword>
<gene>
    <name evidence="2" type="ORF">UPTC3659_0985</name>
</gene>
<evidence type="ECO:0000313" key="2">
    <source>
        <dbReference type="EMBL" id="AJD01827.1"/>
    </source>
</evidence>
<accession>A0A0A8HVJ7</accession>
<feature type="transmembrane region" description="Helical" evidence="1">
    <location>
        <begin position="7"/>
        <end position="28"/>
    </location>
</feature>
<dbReference type="KEGG" id="cln:UPTC3659_0985"/>
<dbReference type="HOGENOM" id="CLU_1792919_0_0_7"/>
<feature type="transmembrane region" description="Helical" evidence="1">
    <location>
        <begin position="67"/>
        <end position="85"/>
    </location>
</feature>
<evidence type="ECO:0000313" key="3">
    <source>
        <dbReference type="Proteomes" id="UP000031130"/>
    </source>
</evidence>
<dbReference type="Proteomes" id="UP000031130">
    <property type="component" value="Chromosome"/>
</dbReference>
<feature type="transmembrane region" description="Helical" evidence="1">
    <location>
        <begin position="117"/>
        <end position="139"/>
    </location>
</feature>